<dbReference type="Proteomes" id="UP000070089">
    <property type="component" value="Unassembled WGS sequence"/>
</dbReference>
<evidence type="ECO:0000256" key="2">
    <source>
        <dbReference type="SAM" id="MobiDB-lite"/>
    </source>
</evidence>
<dbReference type="GO" id="GO:0003723">
    <property type="term" value="F:RNA binding"/>
    <property type="evidence" value="ECO:0007669"/>
    <property type="project" value="TreeGrafter"/>
</dbReference>
<dbReference type="SUPFAM" id="SSF52113">
    <property type="entry name" value="BRCT domain"/>
    <property type="match status" value="1"/>
</dbReference>
<name>A0A132NQH1_GIAIN</name>
<dbReference type="HAMAP" id="MF_03028">
    <property type="entry name" value="Pescadillo"/>
    <property type="match status" value="1"/>
</dbReference>
<evidence type="ECO:0000313" key="4">
    <source>
        <dbReference type="Proteomes" id="UP000070089"/>
    </source>
</evidence>
<sequence length="618" mass="69777">MVPVAMASVCESLWNTVDVNLSRLDFPLNNCNSGSMPFVKRKDPNSMEMRFMPRNKACRKLQLTLGEFRRVCIIKGIYPQVPPKKFAGDTSYFLRKDIVHLFHDPIIPKIREIAAQLKRIKRMKAKANVLEAKLLQAQMPIISLDHVVLERYPTFKDALSDFDDALCLLFMFSRLSSEHAPQKIIDNCKRLCREWDAFVAATGCLVRSFVSTKGYYYQAVIQGVKITWLVPHRFQLEVPDVVDFKVLKSFVEFYQTFAGFVLYRLYSVLLSGYQYPPAVQEEADYILRLVGNIRAHATANSVDLALIYGPDGCDEPCDKDGGVKNLNPAFVKPFLGQKHAISREVPREPLELVLLSGGANVFTYSSSPHGATHIIVDRPPHNIEGVVGARIEGCAYLQPQWCFDSLNWGTALPHAEYAPGAVLPPHVSPFYDDSADANGYVPDRVRELDRLVREKDNMVDITTLSVAAVKGLQEHGLLETKDNVGDVRVSSIDALAMQLARAHATSLNEELDLGNDEQEASESDSSEINPDDFYRKSTRTLDAEKLSEETRMRRAMLNATKARIYDRMVKENEEVAKRRQELERRRDELRRAIELEKAKVAMGVDLRTPAPPDEGEDQ</sequence>
<gene>
    <name evidence="3" type="ORF">QR46_3772</name>
</gene>
<dbReference type="InterPro" id="IPR010613">
    <property type="entry name" value="PES"/>
</dbReference>
<evidence type="ECO:0000256" key="1">
    <source>
        <dbReference type="HAMAP-Rule" id="MF_03028"/>
    </source>
</evidence>
<keyword evidence="1" id="KW-0175">Coiled coil</keyword>
<dbReference type="Gene3D" id="3.40.50.10190">
    <property type="entry name" value="BRCT domain"/>
    <property type="match status" value="1"/>
</dbReference>
<comment type="similarity">
    <text evidence="1">Belongs to the pescadillo family.</text>
</comment>
<dbReference type="GO" id="GO:0000466">
    <property type="term" value="P:maturation of 5.8S rRNA from tricistronic rRNA transcript (SSU-rRNA, 5.8S rRNA, LSU-rRNA)"/>
    <property type="evidence" value="ECO:0007669"/>
    <property type="project" value="UniProtKB-UniRule"/>
</dbReference>
<dbReference type="EMBL" id="JXTI01000127">
    <property type="protein sequence ID" value="KWX12267.1"/>
    <property type="molecule type" value="Genomic_DNA"/>
</dbReference>
<dbReference type="InterPro" id="IPR036420">
    <property type="entry name" value="BRCT_dom_sf"/>
</dbReference>
<comment type="subcellular location">
    <subcellularLocation>
        <location evidence="1">Nucleus</location>
        <location evidence="1">Nucleolus</location>
    </subcellularLocation>
    <subcellularLocation>
        <location evidence="1">Nucleus</location>
        <location evidence="1">Nucleoplasm</location>
    </subcellularLocation>
</comment>
<proteinExistence type="inferred from homology"/>
<dbReference type="GO" id="GO:0043021">
    <property type="term" value="F:ribonucleoprotein complex binding"/>
    <property type="evidence" value="ECO:0007669"/>
    <property type="project" value="UniProtKB-UniRule"/>
</dbReference>
<feature type="coiled-coil region" evidence="1">
    <location>
        <begin position="565"/>
        <end position="599"/>
    </location>
</feature>
<comment type="function">
    <text evidence="1">Required for maturation of ribosomal RNAs and formation of the large ribosomal subunit.</text>
</comment>
<feature type="compositionally biased region" description="Acidic residues" evidence="2">
    <location>
        <begin position="509"/>
        <end position="525"/>
    </location>
</feature>
<dbReference type="Pfam" id="PF06732">
    <property type="entry name" value="Pescadillo_N"/>
    <property type="match status" value="1"/>
</dbReference>
<dbReference type="OrthoDB" id="10264910at2759"/>
<comment type="caution">
    <text evidence="3">The sequence shown here is derived from an EMBL/GenBank/DDBJ whole genome shotgun (WGS) entry which is preliminary data.</text>
</comment>
<protein>
    <recommendedName>
        <fullName evidence="1">Pescadillo homolog</fullName>
    </recommendedName>
</protein>
<accession>A0A132NQH1</accession>
<dbReference type="GO" id="GO:0070545">
    <property type="term" value="C:PeBoW complex"/>
    <property type="evidence" value="ECO:0007669"/>
    <property type="project" value="TreeGrafter"/>
</dbReference>
<dbReference type="GO" id="GO:0000463">
    <property type="term" value="P:maturation of LSU-rRNA from tricistronic rRNA transcript (SSU-rRNA, 5.8S rRNA, LSU-rRNA)"/>
    <property type="evidence" value="ECO:0007669"/>
    <property type="project" value="UniProtKB-UniRule"/>
</dbReference>
<reference evidence="3 4" key="1">
    <citation type="journal article" date="2015" name="Mol. Biochem. Parasitol.">
        <title>Identification of polymorphic genes for use in assemblage B genotyping assays through comparative genomics of multiple assemblage B Giardia duodenalis isolates.</title>
        <authorList>
            <person name="Wielinga C."/>
            <person name="Thompson R.C."/>
            <person name="Monis P."/>
            <person name="Ryan U."/>
        </authorList>
    </citation>
    <scope>NUCLEOTIDE SEQUENCE [LARGE SCALE GENOMIC DNA]</scope>
    <source>
        <strain evidence="3 4">BAH15c1</strain>
    </source>
</reference>
<organism evidence="3 4">
    <name type="scientific">Giardia duodenalis assemblage B</name>
    <dbReference type="NCBI Taxonomy" id="1394984"/>
    <lineage>
        <taxon>Eukaryota</taxon>
        <taxon>Metamonada</taxon>
        <taxon>Diplomonadida</taxon>
        <taxon>Hexamitidae</taxon>
        <taxon>Giardiinae</taxon>
        <taxon>Giardia</taxon>
    </lineage>
</organism>
<keyword evidence="1" id="KW-0698">rRNA processing</keyword>
<evidence type="ECO:0000313" key="3">
    <source>
        <dbReference type="EMBL" id="KWX12267.1"/>
    </source>
</evidence>
<dbReference type="GO" id="GO:0005654">
    <property type="term" value="C:nucleoplasm"/>
    <property type="evidence" value="ECO:0007669"/>
    <property type="project" value="UniProtKB-SubCell"/>
</dbReference>
<keyword evidence="1" id="KW-0539">Nucleus</keyword>
<dbReference type="PANTHER" id="PTHR12221:SF6">
    <property type="entry name" value="PESCADILLO HOMOLOG"/>
    <property type="match status" value="1"/>
</dbReference>
<dbReference type="AlphaFoldDB" id="A0A132NQH1"/>
<keyword evidence="1" id="KW-0690">Ribosome biogenesis</keyword>
<dbReference type="GO" id="GO:0030687">
    <property type="term" value="C:preribosome, large subunit precursor"/>
    <property type="evidence" value="ECO:0007669"/>
    <property type="project" value="UniProtKB-UniRule"/>
</dbReference>
<dbReference type="VEuPathDB" id="GiardiaDB:QR46_3772"/>
<feature type="region of interest" description="Disordered" evidence="2">
    <location>
        <begin position="509"/>
        <end position="536"/>
    </location>
</feature>
<dbReference type="PANTHER" id="PTHR12221">
    <property type="entry name" value="PESCADILLO - RELATED"/>
    <property type="match status" value="1"/>
</dbReference>